<dbReference type="AlphaFoldDB" id="E0XTG1"/>
<evidence type="ECO:0000256" key="1">
    <source>
        <dbReference type="SAM" id="Phobius"/>
    </source>
</evidence>
<protein>
    <submittedName>
        <fullName evidence="2">Uncharacterized protein</fullName>
    </submittedName>
</protein>
<keyword evidence="1" id="KW-1133">Transmembrane helix</keyword>
<proteinExistence type="predicted"/>
<organism evidence="2">
    <name type="scientific">uncultured Oceanospirillales bacterium HF0130_25G24</name>
    <dbReference type="NCBI Taxonomy" id="710744"/>
    <lineage>
        <taxon>Bacteria</taxon>
        <taxon>Pseudomonadati</taxon>
        <taxon>Pseudomonadota</taxon>
        <taxon>Gammaproteobacteria</taxon>
        <taxon>Oceanospirillales</taxon>
        <taxon>environmental samples</taxon>
    </lineage>
</organism>
<name>E0XTG1_9GAMM</name>
<evidence type="ECO:0000313" key="2">
    <source>
        <dbReference type="EMBL" id="ADI17702.1"/>
    </source>
</evidence>
<accession>E0XTG1</accession>
<dbReference type="EMBL" id="GU474872">
    <property type="protein sequence ID" value="ADI17702.1"/>
    <property type="molecule type" value="Genomic_DNA"/>
</dbReference>
<keyword evidence="1" id="KW-0472">Membrane</keyword>
<reference evidence="2" key="1">
    <citation type="journal article" date="2011" name="Environ. Microbiol.">
        <title>Time-series analyses of Monterey Bay coastal microbial picoplankton using a 'genome proxy' microarray.</title>
        <authorList>
            <person name="Rich V.I."/>
            <person name="Pham V.D."/>
            <person name="Eppley J."/>
            <person name="Shi Y."/>
            <person name="DeLong E.F."/>
        </authorList>
    </citation>
    <scope>NUCLEOTIDE SEQUENCE</scope>
</reference>
<sequence length="153" mass="17889">MKNIKVSFDTWVQLLGMVGILGGLVFVGLEMRQTQQIAVAGQVQARTQMQVDRWLTPLEGNLDTYRFWNTNSFEYEDLSEEEKLVANGIHNWKQTMLENNYFQYRAGLFEEEYWEQTKSRIQSWYDVCDLRPPGQAVASFQEYLNSLPDNCAE</sequence>
<keyword evidence="1" id="KW-0812">Transmembrane</keyword>
<feature type="transmembrane region" description="Helical" evidence="1">
    <location>
        <begin position="12"/>
        <end position="29"/>
    </location>
</feature>